<gene>
    <name evidence="3" type="ORF">DC20_13210</name>
</gene>
<dbReference type="Gene3D" id="3.40.50.720">
    <property type="entry name" value="NAD(P)-binding Rossmann-like Domain"/>
    <property type="match status" value="1"/>
</dbReference>
<dbReference type="Proteomes" id="UP000061382">
    <property type="component" value="Chromosome"/>
</dbReference>
<dbReference type="PANTHER" id="PTHR43000">
    <property type="entry name" value="DTDP-D-GLUCOSE 4,6-DEHYDRATASE-RELATED"/>
    <property type="match status" value="1"/>
</dbReference>
<evidence type="ECO:0000313" key="4">
    <source>
        <dbReference type="Proteomes" id="UP000061382"/>
    </source>
</evidence>
<name>A0A0P0CYI8_9BACT</name>
<keyword evidence="4" id="KW-1185">Reference proteome</keyword>
<protein>
    <recommendedName>
        <fullName evidence="2">NAD-dependent epimerase/dehydratase domain-containing protein</fullName>
    </recommendedName>
</protein>
<sequence>MIRSKLSIIGANSFLGRNVIEEVNNNDWELTLYAREKPLLQKEFEFILFDYPNYSLDIDRLLSSDIIIYAAGAGIQSGLKESVDLVYQLNAFIPISLLNLLNEKNYKGKIITFGSYFEIGEVPTKYAYNEEELVSINSPVPNHYCSSKRLLTRFVISGLLDIKYYHLILPTIYGPGENGNRLIPYVINCLKNNKKLVLTSGEQERSYLYVKDLVCLLLQLCESEMLSGTYNVCSNTQIRIKDLVKEVARIYNVQLKNITLGTVRNDIKMQFLELNCLKLSNSTSWCPSHTLKDVIPKY</sequence>
<accession>A0A0P0CYI8</accession>
<dbReference type="RefSeq" id="WP_062544262.1">
    <property type="nucleotide sequence ID" value="NZ_CP012643.1"/>
</dbReference>
<evidence type="ECO:0000313" key="3">
    <source>
        <dbReference type="EMBL" id="ALI99757.1"/>
    </source>
</evidence>
<evidence type="ECO:0000256" key="1">
    <source>
        <dbReference type="ARBA" id="ARBA00007637"/>
    </source>
</evidence>
<dbReference type="KEGG" id="rti:DC20_13210"/>
<dbReference type="STRING" id="512763.DC20_13210"/>
<feature type="domain" description="NAD-dependent epimerase/dehydratase" evidence="2">
    <location>
        <begin position="8"/>
        <end position="233"/>
    </location>
</feature>
<comment type="similarity">
    <text evidence="1">Belongs to the NAD(P)-dependent epimerase/dehydratase family.</text>
</comment>
<dbReference type="EMBL" id="CP012643">
    <property type="protein sequence ID" value="ALI99757.1"/>
    <property type="molecule type" value="Genomic_DNA"/>
</dbReference>
<dbReference type="InterPro" id="IPR001509">
    <property type="entry name" value="Epimerase_deHydtase"/>
</dbReference>
<dbReference type="SUPFAM" id="SSF51735">
    <property type="entry name" value="NAD(P)-binding Rossmann-fold domains"/>
    <property type="match status" value="1"/>
</dbReference>
<dbReference type="OrthoDB" id="9803010at2"/>
<dbReference type="InterPro" id="IPR036291">
    <property type="entry name" value="NAD(P)-bd_dom_sf"/>
</dbReference>
<organism evidence="3 4">
    <name type="scientific">Rufibacter tibetensis</name>
    <dbReference type="NCBI Taxonomy" id="512763"/>
    <lineage>
        <taxon>Bacteria</taxon>
        <taxon>Pseudomonadati</taxon>
        <taxon>Bacteroidota</taxon>
        <taxon>Cytophagia</taxon>
        <taxon>Cytophagales</taxon>
        <taxon>Hymenobacteraceae</taxon>
        <taxon>Rufibacter</taxon>
    </lineage>
</organism>
<dbReference type="Pfam" id="PF01370">
    <property type="entry name" value="Epimerase"/>
    <property type="match status" value="1"/>
</dbReference>
<reference evidence="3 4" key="1">
    <citation type="submission" date="2015-08" db="EMBL/GenBank/DDBJ databases">
        <title>Complete genome sequence of Rufibacter tibetensis strain 1351t, a radiation-resistant bacterium from tibet plateau.</title>
        <authorList>
            <person name="Dai J."/>
        </authorList>
    </citation>
    <scope>NUCLEOTIDE SEQUENCE [LARGE SCALE GENOMIC DNA]</scope>
    <source>
        <strain evidence="3 4">1351</strain>
    </source>
</reference>
<proteinExistence type="inferred from homology"/>
<evidence type="ECO:0000259" key="2">
    <source>
        <dbReference type="Pfam" id="PF01370"/>
    </source>
</evidence>
<dbReference type="AlphaFoldDB" id="A0A0P0CYI8"/>
<dbReference type="PATRIC" id="fig|512763.3.peg.2898"/>